<reference evidence="3 4" key="1">
    <citation type="journal article" date="2019" name="Emerg. Microbes Infect.">
        <title>Comprehensive subspecies identification of 175 nontuberculous mycobacteria species based on 7547 genomic profiles.</title>
        <authorList>
            <person name="Matsumoto Y."/>
            <person name="Kinjo T."/>
            <person name="Motooka D."/>
            <person name="Nabeya D."/>
            <person name="Jung N."/>
            <person name="Uechi K."/>
            <person name="Horii T."/>
            <person name="Iida T."/>
            <person name="Fujita J."/>
            <person name="Nakamura S."/>
        </authorList>
    </citation>
    <scope>NUCLEOTIDE SEQUENCE [LARGE SCALE GENOMIC DNA]</scope>
    <source>
        <strain evidence="3 4">JCM 6375</strain>
    </source>
</reference>
<dbReference type="AlphaFoldDB" id="A0AAD1HGC3"/>
<dbReference type="RefSeq" id="WP_083156017.1">
    <property type="nucleotide sequence ID" value="NZ_AP022560.1"/>
</dbReference>
<evidence type="ECO:0000256" key="1">
    <source>
        <dbReference type="SAM" id="MobiDB-lite"/>
    </source>
</evidence>
<dbReference type="KEGG" id="mmor:MMOR_53870"/>
<feature type="region of interest" description="Disordered" evidence="1">
    <location>
        <begin position="24"/>
        <end position="66"/>
    </location>
</feature>
<evidence type="ECO:0000256" key="2">
    <source>
        <dbReference type="SAM" id="SignalP"/>
    </source>
</evidence>
<dbReference type="PROSITE" id="PS51257">
    <property type="entry name" value="PROKAR_LIPOPROTEIN"/>
    <property type="match status" value="1"/>
</dbReference>
<evidence type="ECO:0008006" key="5">
    <source>
        <dbReference type="Google" id="ProtNLM"/>
    </source>
</evidence>
<gene>
    <name evidence="3" type="ORF">MMOR_53870</name>
</gene>
<organism evidence="3 4">
    <name type="scientific">Mycolicibacterium moriokaense</name>
    <dbReference type="NCBI Taxonomy" id="39691"/>
    <lineage>
        <taxon>Bacteria</taxon>
        <taxon>Bacillati</taxon>
        <taxon>Actinomycetota</taxon>
        <taxon>Actinomycetes</taxon>
        <taxon>Mycobacteriales</taxon>
        <taxon>Mycobacteriaceae</taxon>
        <taxon>Mycolicibacterium</taxon>
    </lineage>
</organism>
<dbReference type="EMBL" id="AP022560">
    <property type="protein sequence ID" value="BBX04451.1"/>
    <property type="molecule type" value="Genomic_DNA"/>
</dbReference>
<feature type="compositionally biased region" description="Low complexity" evidence="1">
    <location>
        <begin position="35"/>
        <end position="55"/>
    </location>
</feature>
<evidence type="ECO:0000313" key="4">
    <source>
        <dbReference type="Proteomes" id="UP000466681"/>
    </source>
</evidence>
<evidence type="ECO:0000313" key="3">
    <source>
        <dbReference type="EMBL" id="BBX04451.1"/>
    </source>
</evidence>
<feature type="signal peptide" evidence="2">
    <location>
        <begin position="1"/>
        <end position="20"/>
    </location>
</feature>
<dbReference type="Proteomes" id="UP000466681">
    <property type="component" value="Chromosome"/>
</dbReference>
<name>A0AAD1HGC3_9MYCO</name>
<keyword evidence="2" id="KW-0732">Signal</keyword>
<accession>A0AAD1HGC3</accession>
<proteinExistence type="predicted"/>
<feature type="chain" id="PRO_5041998001" description="Lipoprotein LpqN" evidence="2">
    <location>
        <begin position="21"/>
        <end position="236"/>
    </location>
</feature>
<sequence length="236" mass="23955">MKIRSAALAALCLVMVSACGKTSEGAPVADEASQTAATTTSETATTTVTTRAIPTPEADLDEPGILPTTRTSVPAGAVSCELTEPPSDGVATATVSDPAAPKITVALPQGWSSAPGEGDVGAKLTGPDGIGATVTITKTTLDPAEAFKKYADDAMAASEVSSVSVLPAEICGYSGQKLLGSWSDAPGQSVEFGDRIAHIWTNSGDYLVVVHVQGPASADFDPFTSPLMKDFSIELP</sequence>
<protein>
    <recommendedName>
        <fullName evidence="5">Lipoprotein LpqN</fullName>
    </recommendedName>
</protein>
<keyword evidence="4" id="KW-1185">Reference proteome</keyword>